<feature type="region of interest" description="Disordered" evidence="2">
    <location>
        <begin position="622"/>
        <end position="648"/>
    </location>
</feature>
<dbReference type="PANTHER" id="PTHR34121">
    <property type="entry name" value="MYOSIN-11"/>
    <property type="match status" value="1"/>
</dbReference>
<evidence type="ECO:0000256" key="1">
    <source>
        <dbReference type="SAM" id="Coils"/>
    </source>
</evidence>
<feature type="coiled-coil region" evidence="1">
    <location>
        <begin position="346"/>
        <end position="380"/>
    </location>
</feature>
<evidence type="ECO:0000313" key="3">
    <source>
        <dbReference type="EMBL" id="GFP83718.1"/>
    </source>
</evidence>
<dbReference type="EMBL" id="BMAC01000069">
    <property type="protein sequence ID" value="GFP83718.1"/>
    <property type="molecule type" value="Genomic_DNA"/>
</dbReference>
<comment type="caution">
    <text evidence="3">The sequence shown here is derived from an EMBL/GenBank/DDBJ whole genome shotgun (WGS) entry which is preliminary data.</text>
</comment>
<evidence type="ECO:0000313" key="4">
    <source>
        <dbReference type="Proteomes" id="UP000653305"/>
    </source>
</evidence>
<protein>
    <submittedName>
        <fullName evidence="3">Uncharacterized protein</fullName>
    </submittedName>
</protein>
<dbReference type="Proteomes" id="UP000653305">
    <property type="component" value="Unassembled WGS sequence"/>
</dbReference>
<name>A0A830BF05_9LAMI</name>
<dbReference type="OrthoDB" id="2019255at2759"/>
<feature type="compositionally biased region" description="Basic and acidic residues" evidence="2">
    <location>
        <begin position="248"/>
        <end position="259"/>
    </location>
</feature>
<gene>
    <name evidence="3" type="ORF">PHJA_000515300</name>
</gene>
<keyword evidence="4" id="KW-1185">Reference proteome</keyword>
<sequence>MSWLRSAVSRAVEAGGNRNISRVVRSYADTVVNQAGQAVVGGAKLIQDRIGARNFQNYKLAVKRLEDVSVSCRGPERVQLLRRWLVALKEIERLNEAVKNEHLDKYSESNEPPPKPNVIMYYDPDLGEPMNFREMFLRSQALEGIALNLILEEPSEEELTLLLQIFRLCLLGEKDAQDVTVDYVRDLAKAFSTYDEEVLAKREEMLQYAQDAVAGLKVNAEIVRIDSEVSNIHTKLDEMKNQLPFSDGGEKSSEKAPDMSTENLKESLEHFKLCSRLEELLLLKKQITNGQSSTSHNQKVDKLKILIESLASSAVKAEKRISDNRIQKEEALKFRVAKTTEMGQLDEELTSEIKALQNRKEELEEELKKVTTALTSAHVRLHNVREERDQFDEASNQIIQHFKSREDELSRSVASYRAEVEVCNTFVNFLESTWIFQSSYANRNGKVVDDELERHEEYFVDWTLSFLSAQKEEMATSISSIRDIVENLKRLDGIPTTGEKDDEVNPRKILEEQYRIQITKFKTALSIVDSIKKHFTQQDDGSRNSNAEVNESLDAFEKIKSEFESTKRPRLEYEAPILIETEPIISKPMTPRLPFLSPRQGDKPSDAEVQWSKLRFELELDEGHSRRSSMDGNLDWEFDEKETRKSGQ</sequence>
<accession>A0A830BF05</accession>
<keyword evidence="1" id="KW-0175">Coiled coil</keyword>
<dbReference type="AlphaFoldDB" id="A0A830BF05"/>
<reference evidence="3" key="1">
    <citation type="submission" date="2020-07" db="EMBL/GenBank/DDBJ databases">
        <title>Ethylene signaling mediates host invasion by parasitic plants.</title>
        <authorList>
            <person name="Yoshida S."/>
        </authorList>
    </citation>
    <scope>NUCLEOTIDE SEQUENCE</scope>
    <source>
        <strain evidence="3">Okayama</strain>
    </source>
</reference>
<proteinExistence type="predicted"/>
<feature type="region of interest" description="Disordered" evidence="2">
    <location>
        <begin position="588"/>
        <end position="608"/>
    </location>
</feature>
<organism evidence="3 4">
    <name type="scientific">Phtheirospermum japonicum</name>
    <dbReference type="NCBI Taxonomy" id="374723"/>
    <lineage>
        <taxon>Eukaryota</taxon>
        <taxon>Viridiplantae</taxon>
        <taxon>Streptophyta</taxon>
        <taxon>Embryophyta</taxon>
        <taxon>Tracheophyta</taxon>
        <taxon>Spermatophyta</taxon>
        <taxon>Magnoliopsida</taxon>
        <taxon>eudicotyledons</taxon>
        <taxon>Gunneridae</taxon>
        <taxon>Pentapetalae</taxon>
        <taxon>asterids</taxon>
        <taxon>lamiids</taxon>
        <taxon>Lamiales</taxon>
        <taxon>Orobanchaceae</taxon>
        <taxon>Orobanchaceae incertae sedis</taxon>
        <taxon>Phtheirospermum</taxon>
    </lineage>
</organism>
<feature type="region of interest" description="Disordered" evidence="2">
    <location>
        <begin position="240"/>
        <end position="259"/>
    </location>
</feature>
<evidence type="ECO:0000256" key="2">
    <source>
        <dbReference type="SAM" id="MobiDB-lite"/>
    </source>
</evidence>
<dbReference type="PANTHER" id="PTHR34121:SF8">
    <property type="match status" value="1"/>
</dbReference>